<evidence type="ECO:0000256" key="1">
    <source>
        <dbReference type="SAM" id="Coils"/>
    </source>
</evidence>
<dbReference type="HOGENOM" id="CLU_1018295_0_0_0"/>
<feature type="coiled-coil region" evidence="1">
    <location>
        <begin position="153"/>
        <end position="187"/>
    </location>
</feature>
<dbReference type="PANTHER" id="PTHR34700">
    <property type="entry name" value="POTASSIUM BINDING PROTEIN KBP"/>
    <property type="match status" value="1"/>
</dbReference>
<dbReference type="Proteomes" id="UP000030661">
    <property type="component" value="Unassembled WGS sequence"/>
</dbReference>
<feature type="coiled-coil region" evidence="1">
    <location>
        <begin position="75"/>
        <end position="124"/>
    </location>
</feature>
<dbReference type="InterPro" id="IPR018392">
    <property type="entry name" value="LysM"/>
</dbReference>
<evidence type="ECO:0000313" key="4">
    <source>
        <dbReference type="Proteomes" id="UP000030661"/>
    </source>
</evidence>
<reference evidence="3 4" key="1">
    <citation type="journal article" date="2015" name="PeerJ">
        <title>First genomic representation of candidate bacterial phylum KSB3 points to enhanced environmental sensing as a trigger of wastewater bulking.</title>
        <authorList>
            <person name="Sekiguchi Y."/>
            <person name="Ohashi A."/>
            <person name="Parks D.H."/>
            <person name="Yamauchi T."/>
            <person name="Tyson G.W."/>
            <person name="Hugenholtz P."/>
        </authorList>
    </citation>
    <scope>NUCLEOTIDE SEQUENCE [LARGE SCALE GENOMIC DNA]</scope>
</reference>
<dbReference type="CDD" id="cd00118">
    <property type="entry name" value="LysM"/>
    <property type="match status" value="1"/>
</dbReference>
<proteinExistence type="predicted"/>
<dbReference type="STRING" id="1499967.U27_03834"/>
<dbReference type="eggNOG" id="COG1652">
    <property type="taxonomic scope" value="Bacteria"/>
</dbReference>
<dbReference type="InterPro" id="IPR036779">
    <property type="entry name" value="LysM_dom_sf"/>
</dbReference>
<dbReference type="EMBL" id="DF820465">
    <property type="protein sequence ID" value="GAK56870.1"/>
    <property type="molecule type" value="Genomic_DNA"/>
</dbReference>
<keyword evidence="1" id="KW-0175">Coiled coil</keyword>
<dbReference type="Gene3D" id="3.10.350.10">
    <property type="entry name" value="LysM domain"/>
    <property type="match status" value="1"/>
</dbReference>
<feature type="domain" description="LysM" evidence="2">
    <location>
        <begin position="208"/>
        <end position="259"/>
    </location>
</feature>
<gene>
    <name evidence="3" type="ORF">U27_03834</name>
</gene>
<evidence type="ECO:0000259" key="2">
    <source>
        <dbReference type="PROSITE" id="PS51782"/>
    </source>
</evidence>
<organism evidence="3 4">
    <name type="scientific">Vecturithrix granuli</name>
    <dbReference type="NCBI Taxonomy" id="1499967"/>
    <lineage>
        <taxon>Bacteria</taxon>
        <taxon>Candidatus Moduliflexota</taxon>
        <taxon>Candidatus Vecturitrichia</taxon>
        <taxon>Candidatus Vecturitrichales</taxon>
        <taxon>Candidatus Vecturitrichaceae</taxon>
        <taxon>Candidatus Vecturithrix</taxon>
    </lineage>
</organism>
<dbReference type="Pfam" id="PF14346">
    <property type="entry name" value="DUF4398"/>
    <property type="match status" value="2"/>
</dbReference>
<dbReference type="AlphaFoldDB" id="A0A081BX15"/>
<dbReference type="Gene3D" id="1.20.1270.390">
    <property type="match status" value="2"/>
</dbReference>
<name>A0A081BX15_VECG1</name>
<evidence type="ECO:0000313" key="3">
    <source>
        <dbReference type="EMBL" id="GAK56870.1"/>
    </source>
</evidence>
<dbReference type="PROSITE" id="PS51257">
    <property type="entry name" value="PROKAR_LIPOPROTEIN"/>
    <property type="match status" value="1"/>
</dbReference>
<accession>A0A081BX15</accession>
<protein>
    <recommendedName>
        <fullName evidence="2">LysM domain-containing protein</fullName>
    </recommendedName>
</protein>
<dbReference type="PANTHER" id="PTHR34700:SF4">
    <property type="entry name" value="PHAGE-LIKE ELEMENT PBSX PROTEIN XKDP"/>
    <property type="match status" value="1"/>
</dbReference>
<dbReference type="PROSITE" id="PS51782">
    <property type="entry name" value="LYSM"/>
    <property type="match status" value="1"/>
</dbReference>
<dbReference type="InterPro" id="IPR025511">
    <property type="entry name" value="DUF4398"/>
</dbReference>
<keyword evidence="4" id="KW-1185">Reference proteome</keyword>
<sequence>MKYTNVAIRFLSLTIIVMLVALAGCAKPPTKEMSDARMAFQAAGDAEAQRYASDKYMSAEEALNQATALMESKKYKQAREKAVEALKLAREAQASAVTQKNAMNQSAKNSYDRALEAVNAANRAGAYTYAPQLMVDAQKTLEEAKKTYEAGDYIAAQQLAETALAKAKQAEEEANRVAAEKSAEMQTKAQQYAKEIPDPGATPRPYPTNHIVIKGETLWWIAEYKQIYDDPFQWPLIYKANRSKIKDPDLIFPDQDFTIPRTPEVTDGMIKEAIKFAKTRGAWSLHDGK</sequence>
<dbReference type="InterPro" id="IPR052196">
    <property type="entry name" value="Bact_Kbp"/>
</dbReference>